<dbReference type="OrthoDB" id="9810297at2"/>
<dbReference type="CDD" id="cd02440">
    <property type="entry name" value="AdoMet_MTases"/>
    <property type="match status" value="1"/>
</dbReference>
<feature type="active site" description="Nucleophile" evidence="5">
    <location>
        <position position="357"/>
    </location>
</feature>
<dbReference type="Pfam" id="PF01029">
    <property type="entry name" value="NusB"/>
    <property type="match status" value="1"/>
</dbReference>
<evidence type="ECO:0000313" key="7">
    <source>
        <dbReference type="EMBL" id="OEJ64094.1"/>
    </source>
</evidence>
<dbReference type="InterPro" id="IPR023267">
    <property type="entry name" value="RCMT"/>
</dbReference>
<dbReference type="PROSITE" id="PS51686">
    <property type="entry name" value="SAM_MT_RSMB_NOP"/>
    <property type="match status" value="1"/>
</dbReference>
<dbReference type="PANTHER" id="PTHR22807:SF61">
    <property type="entry name" value="NOL1_NOP2_SUN FAMILY PROTEIN _ ANTITERMINATION NUSB DOMAIN-CONTAINING PROTEIN"/>
    <property type="match status" value="1"/>
</dbReference>
<dbReference type="Gene3D" id="3.40.50.150">
    <property type="entry name" value="Vaccinia Virus protein VP39"/>
    <property type="match status" value="1"/>
</dbReference>
<dbReference type="SUPFAM" id="SSF48013">
    <property type="entry name" value="NusB-like"/>
    <property type="match status" value="1"/>
</dbReference>
<feature type="binding site" evidence="5">
    <location>
        <position position="304"/>
    </location>
    <ligand>
        <name>S-adenosyl-L-methionine</name>
        <dbReference type="ChEBI" id="CHEBI:59789"/>
    </ligand>
</feature>
<keyword evidence="4 5" id="KW-0694">RNA-binding</keyword>
<dbReference type="Pfam" id="PF01189">
    <property type="entry name" value="Methyltr_RsmB-F"/>
    <property type="match status" value="1"/>
</dbReference>
<dbReference type="GO" id="GO:0008173">
    <property type="term" value="F:RNA methyltransferase activity"/>
    <property type="evidence" value="ECO:0007669"/>
    <property type="project" value="InterPro"/>
</dbReference>
<dbReference type="InterPro" id="IPR029063">
    <property type="entry name" value="SAM-dependent_MTases_sf"/>
</dbReference>
<evidence type="ECO:0000259" key="6">
    <source>
        <dbReference type="PROSITE" id="PS51686"/>
    </source>
</evidence>
<evidence type="ECO:0000256" key="5">
    <source>
        <dbReference type="PROSITE-ProRule" id="PRU01023"/>
    </source>
</evidence>
<dbReference type="RefSeq" id="WP_069959440.1">
    <property type="nucleotide sequence ID" value="NZ_MCGG01000078.1"/>
</dbReference>
<evidence type="ECO:0000256" key="2">
    <source>
        <dbReference type="ARBA" id="ARBA00022679"/>
    </source>
</evidence>
<organism evidence="7 8">
    <name type="scientific">Magnetovibrio blakemorei</name>
    <dbReference type="NCBI Taxonomy" id="28181"/>
    <lineage>
        <taxon>Bacteria</taxon>
        <taxon>Pseudomonadati</taxon>
        <taxon>Pseudomonadota</taxon>
        <taxon>Alphaproteobacteria</taxon>
        <taxon>Rhodospirillales</taxon>
        <taxon>Magnetovibrionaceae</taxon>
        <taxon>Magnetovibrio</taxon>
    </lineage>
</organism>
<keyword evidence="3 5" id="KW-0949">S-adenosyl-L-methionine</keyword>
<keyword evidence="2 5" id="KW-0808">Transferase</keyword>
<feature type="binding site" evidence="5">
    <location>
        <position position="262"/>
    </location>
    <ligand>
        <name>S-adenosyl-L-methionine</name>
        <dbReference type="ChEBI" id="CHEBI:59789"/>
    </ligand>
</feature>
<feature type="domain" description="SAM-dependent MTase RsmB/NOP-type" evidence="6">
    <location>
        <begin position="132"/>
        <end position="425"/>
    </location>
</feature>
<evidence type="ECO:0000256" key="3">
    <source>
        <dbReference type="ARBA" id="ARBA00022691"/>
    </source>
</evidence>
<protein>
    <submittedName>
        <fullName evidence="7">MFS transporter</fullName>
    </submittedName>
</protein>
<dbReference type="GO" id="GO:0003723">
    <property type="term" value="F:RNA binding"/>
    <property type="evidence" value="ECO:0007669"/>
    <property type="project" value="UniProtKB-UniRule"/>
</dbReference>
<dbReference type="InterPro" id="IPR001678">
    <property type="entry name" value="MeTrfase_RsmB-F_NOP2_dom"/>
</dbReference>
<keyword evidence="8" id="KW-1185">Reference proteome</keyword>
<proteinExistence type="inferred from homology"/>
<accession>A0A1E5Q3N0</accession>
<sequence length="425" mass="46092">MPRTAALHLLDAVINHKLLLDDALVQTPSFGKLEQRDRALAQQITRTVLRHLGEINFIISSFLDKPMGKKGVGALNVMRIGLAQLLMLEIADHAALDTAVDLCRGGDLAPYRKLVNAILRRAQREGAALLATQDAAQLNTPAWLWQSWVTAYGEDTARAIADQHLIEAPLDITPKGDLAEWADELKAELMPTGTLRLYGHKGAITELPGFAEGAWWIQDIAASLPARLLGDVRDLDVIDLCAAPGGKTMELAAAGARVTAVDRSEKRLKRVAENLKRTHLQAKLITADALEWRPDFLADAVLLDAPCSATGTARRHPDVIQLKQPGDVAKLAALQGRLLRAAIEMVRPGGLIVFCTCSLQPEEGAAQIHALLKDNDLVRLDPLQPSEAGTLTEIVTADGFLRTLPCHLGAQGGMDGFFAARLRRR</sequence>
<feature type="binding site" evidence="5">
    <location>
        <position position="288"/>
    </location>
    <ligand>
        <name>S-adenosyl-L-methionine</name>
        <dbReference type="ChEBI" id="CHEBI:59789"/>
    </ligand>
</feature>
<comment type="caution">
    <text evidence="7">The sequence shown here is derived from an EMBL/GenBank/DDBJ whole genome shotgun (WGS) entry which is preliminary data.</text>
</comment>
<keyword evidence="1 5" id="KW-0489">Methyltransferase</keyword>
<gene>
    <name evidence="7" type="ORF">BEN30_01440</name>
</gene>
<evidence type="ECO:0000256" key="1">
    <source>
        <dbReference type="ARBA" id="ARBA00022603"/>
    </source>
</evidence>
<reference evidence="8" key="1">
    <citation type="submission" date="2016-07" db="EMBL/GenBank/DDBJ databases">
        <authorList>
            <person name="Florea S."/>
            <person name="Webb J.S."/>
            <person name="Jaromczyk J."/>
            <person name="Schardl C.L."/>
        </authorList>
    </citation>
    <scope>NUCLEOTIDE SEQUENCE [LARGE SCALE GENOMIC DNA]</scope>
    <source>
        <strain evidence="8">MV-1</strain>
    </source>
</reference>
<dbReference type="SUPFAM" id="SSF53335">
    <property type="entry name" value="S-adenosyl-L-methionine-dependent methyltransferases"/>
    <property type="match status" value="1"/>
</dbReference>
<dbReference type="Gene3D" id="1.10.940.10">
    <property type="entry name" value="NusB-like"/>
    <property type="match status" value="1"/>
</dbReference>
<dbReference type="InterPro" id="IPR035926">
    <property type="entry name" value="NusB-like_sf"/>
</dbReference>
<feature type="binding site" evidence="5">
    <location>
        <begin position="241"/>
        <end position="247"/>
    </location>
    <ligand>
        <name>S-adenosyl-L-methionine</name>
        <dbReference type="ChEBI" id="CHEBI:59789"/>
    </ligand>
</feature>
<dbReference type="STRING" id="28181.BEN30_01440"/>
<dbReference type="Proteomes" id="UP000095347">
    <property type="component" value="Unassembled WGS sequence"/>
</dbReference>
<dbReference type="PRINTS" id="PR02008">
    <property type="entry name" value="RCMTFAMILY"/>
</dbReference>
<evidence type="ECO:0000313" key="8">
    <source>
        <dbReference type="Proteomes" id="UP000095347"/>
    </source>
</evidence>
<dbReference type="EMBL" id="MCGG01000078">
    <property type="protein sequence ID" value="OEJ64094.1"/>
    <property type="molecule type" value="Genomic_DNA"/>
</dbReference>
<dbReference type="InterPro" id="IPR006027">
    <property type="entry name" value="NusB_RsmB_TIM44"/>
</dbReference>
<evidence type="ECO:0000256" key="4">
    <source>
        <dbReference type="ARBA" id="ARBA00022884"/>
    </source>
</evidence>
<name>A0A1E5Q3N0_9PROT</name>
<dbReference type="FunFam" id="3.40.50.150:FF:000257">
    <property type="entry name" value="16S rRNA methyltransferase"/>
    <property type="match status" value="1"/>
</dbReference>
<dbReference type="PANTHER" id="PTHR22807">
    <property type="entry name" value="NOP2 YEAST -RELATED NOL1/NOP2/FMU SUN DOMAIN-CONTAINING"/>
    <property type="match status" value="1"/>
</dbReference>
<comment type="similarity">
    <text evidence="5">Belongs to the class I-like SAM-binding methyltransferase superfamily. RsmB/NOP family.</text>
</comment>
<dbReference type="InterPro" id="IPR049560">
    <property type="entry name" value="MeTrfase_RsmB-F_NOP2_cat"/>
</dbReference>
<dbReference type="GO" id="GO:0006355">
    <property type="term" value="P:regulation of DNA-templated transcription"/>
    <property type="evidence" value="ECO:0007669"/>
    <property type="project" value="InterPro"/>
</dbReference>
<dbReference type="AlphaFoldDB" id="A0A1E5Q3N0"/>
<dbReference type="GO" id="GO:0001510">
    <property type="term" value="P:RNA methylation"/>
    <property type="evidence" value="ECO:0007669"/>
    <property type="project" value="InterPro"/>
</dbReference>